<feature type="region of interest" description="Disordered" evidence="1">
    <location>
        <begin position="1"/>
        <end position="23"/>
    </location>
</feature>
<gene>
    <name evidence="2" type="ORF">WA026_018980</name>
</gene>
<sequence>MPRSQEQKTACPKTNKNQSPIILGQSNSNRFYQSFTSSMSVERDVVECGLCGRFEFPYWFWGRRNNRRDKKLWTMHGYRWNWSHLSSGFSMVALLRDLQLRRVSRILFQTTIDNYSKKAIKQVMQKSKYHSTSKNKLHFNGSCIPISKNNYSYFAVSYIGT</sequence>
<feature type="compositionally biased region" description="Polar residues" evidence="1">
    <location>
        <begin position="12"/>
        <end position="23"/>
    </location>
</feature>
<dbReference type="Proteomes" id="UP001431783">
    <property type="component" value="Unassembled WGS sequence"/>
</dbReference>
<proteinExistence type="predicted"/>
<evidence type="ECO:0000256" key="1">
    <source>
        <dbReference type="SAM" id="MobiDB-lite"/>
    </source>
</evidence>
<evidence type="ECO:0000313" key="2">
    <source>
        <dbReference type="EMBL" id="KAK9882139.1"/>
    </source>
</evidence>
<accession>A0AAW1UGI9</accession>
<dbReference type="EMBL" id="JARQZJ010000072">
    <property type="protein sequence ID" value="KAK9882139.1"/>
    <property type="molecule type" value="Genomic_DNA"/>
</dbReference>
<keyword evidence="3" id="KW-1185">Reference proteome</keyword>
<reference evidence="2 3" key="1">
    <citation type="submission" date="2023-03" db="EMBL/GenBank/DDBJ databases">
        <title>Genome insight into feeding habits of ladybird beetles.</title>
        <authorList>
            <person name="Li H.-S."/>
            <person name="Huang Y.-H."/>
            <person name="Pang H."/>
        </authorList>
    </citation>
    <scope>NUCLEOTIDE SEQUENCE [LARGE SCALE GENOMIC DNA]</scope>
    <source>
        <strain evidence="2">SYSU_2023b</strain>
        <tissue evidence="2">Whole body</tissue>
    </source>
</reference>
<organism evidence="2 3">
    <name type="scientific">Henosepilachna vigintioctopunctata</name>
    <dbReference type="NCBI Taxonomy" id="420089"/>
    <lineage>
        <taxon>Eukaryota</taxon>
        <taxon>Metazoa</taxon>
        <taxon>Ecdysozoa</taxon>
        <taxon>Arthropoda</taxon>
        <taxon>Hexapoda</taxon>
        <taxon>Insecta</taxon>
        <taxon>Pterygota</taxon>
        <taxon>Neoptera</taxon>
        <taxon>Endopterygota</taxon>
        <taxon>Coleoptera</taxon>
        <taxon>Polyphaga</taxon>
        <taxon>Cucujiformia</taxon>
        <taxon>Coccinelloidea</taxon>
        <taxon>Coccinellidae</taxon>
        <taxon>Epilachninae</taxon>
        <taxon>Epilachnini</taxon>
        <taxon>Henosepilachna</taxon>
    </lineage>
</organism>
<protein>
    <submittedName>
        <fullName evidence="2">Uncharacterized protein</fullName>
    </submittedName>
</protein>
<evidence type="ECO:0000313" key="3">
    <source>
        <dbReference type="Proteomes" id="UP001431783"/>
    </source>
</evidence>
<comment type="caution">
    <text evidence="2">The sequence shown here is derived from an EMBL/GenBank/DDBJ whole genome shotgun (WGS) entry which is preliminary data.</text>
</comment>
<name>A0AAW1UGI9_9CUCU</name>
<dbReference type="AlphaFoldDB" id="A0AAW1UGI9"/>